<evidence type="ECO:0000256" key="6">
    <source>
        <dbReference type="SAM" id="Phobius"/>
    </source>
</evidence>
<evidence type="ECO:0000256" key="3">
    <source>
        <dbReference type="ARBA" id="ARBA00022692"/>
    </source>
</evidence>
<keyword evidence="8" id="KW-1185">Reference proteome</keyword>
<name>A0ABU0ADS4_9BACI</name>
<dbReference type="Pfam" id="PF03606">
    <property type="entry name" value="DcuC"/>
    <property type="match status" value="1"/>
</dbReference>
<organism evidence="7 8">
    <name type="scientific">Cytobacillus purgationiresistens</name>
    <dbReference type="NCBI Taxonomy" id="863449"/>
    <lineage>
        <taxon>Bacteria</taxon>
        <taxon>Bacillati</taxon>
        <taxon>Bacillota</taxon>
        <taxon>Bacilli</taxon>
        <taxon>Bacillales</taxon>
        <taxon>Bacillaceae</taxon>
        <taxon>Cytobacillus</taxon>
    </lineage>
</organism>
<dbReference type="InterPro" id="IPR018385">
    <property type="entry name" value="C4_dicarb_anaerob_car-like"/>
</dbReference>
<dbReference type="RefSeq" id="WP_307470854.1">
    <property type="nucleotide sequence ID" value="NZ_JAUSUB010000001.1"/>
</dbReference>
<reference evidence="7 8" key="1">
    <citation type="submission" date="2023-07" db="EMBL/GenBank/DDBJ databases">
        <title>Genomic Encyclopedia of Type Strains, Phase IV (KMG-IV): sequencing the most valuable type-strain genomes for metagenomic binning, comparative biology and taxonomic classification.</title>
        <authorList>
            <person name="Goeker M."/>
        </authorList>
    </citation>
    <scope>NUCLEOTIDE SEQUENCE [LARGE SCALE GENOMIC DNA]</scope>
    <source>
        <strain evidence="7 8">DSM 23494</strain>
    </source>
</reference>
<accession>A0ABU0ADS4</accession>
<keyword evidence="4 6" id="KW-1133">Transmembrane helix</keyword>
<evidence type="ECO:0000256" key="4">
    <source>
        <dbReference type="ARBA" id="ARBA00022989"/>
    </source>
</evidence>
<keyword evidence="3 6" id="KW-0812">Transmembrane</keyword>
<keyword evidence="2" id="KW-1003">Cell membrane</keyword>
<evidence type="ECO:0000313" key="8">
    <source>
        <dbReference type="Proteomes" id="UP001238088"/>
    </source>
</evidence>
<evidence type="ECO:0000256" key="5">
    <source>
        <dbReference type="ARBA" id="ARBA00023136"/>
    </source>
</evidence>
<keyword evidence="5 6" id="KW-0472">Membrane</keyword>
<comment type="subcellular location">
    <subcellularLocation>
        <location evidence="1">Cell membrane</location>
        <topology evidence="1">Multi-pass membrane protein</topology>
    </subcellularLocation>
</comment>
<protein>
    <submittedName>
        <fullName evidence="7">Ion transporter superfamily protein YfcC</fullName>
    </submittedName>
</protein>
<proteinExistence type="predicted"/>
<evidence type="ECO:0000256" key="1">
    <source>
        <dbReference type="ARBA" id="ARBA00004651"/>
    </source>
</evidence>
<gene>
    <name evidence="7" type="ORF">J2S17_000119</name>
</gene>
<dbReference type="EMBL" id="JAUSUB010000001">
    <property type="protein sequence ID" value="MDQ0268250.1"/>
    <property type="molecule type" value="Genomic_DNA"/>
</dbReference>
<feature type="transmembrane region" description="Helical" evidence="6">
    <location>
        <begin position="23"/>
        <end position="45"/>
    </location>
</feature>
<sequence length="50" mass="5521">MIAGLAIAGLAIAGIPYTKWFKWVWPLVLIQIAIGIIFLIIAHFIQNGPF</sequence>
<dbReference type="Proteomes" id="UP001238088">
    <property type="component" value="Unassembled WGS sequence"/>
</dbReference>
<comment type="caution">
    <text evidence="7">The sequence shown here is derived from an EMBL/GenBank/DDBJ whole genome shotgun (WGS) entry which is preliminary data.</text>
</comment>
<evidence type="ECO:0000256" key="2">
    <source>
        <dbReference type="ARBA" id="ARBA00022475"/>
    </source>
</evidence>
<evidence type="ECO:0000313" key="7">
    <source>
        <dbReference type="EMBL" id="MDQ0268250.1"/>
    </source>
</evidence>